<dbReference type="EMBL" id="DXHQ01000080">
    <property type="protein sequence ID" value="HIW09139.1"/>
    <property type="molecule type" value="Genomic_DNA"/>
</dbReference>
<evidence type="ECO:0000256" key="8">
    <source>
        <dbReference type="RuleBase" id="RU363064"/>
    </source>
</evidence>
<evidence type="ECO:0000256" key="3">
    <source>
        <dbReference type="ARBA" id="ARBA00022448"/>
    </source>
</evidence>
<reference evidence="9" key="1">
    <citation type="journal article" date="2021" name="PeerJ">
        <title>Extensive microbial diversity within the chicken gut microbiome revealed by metagenomics and culture.</title>
        <authorList>
            <person name="Gilroy R."/>
            <person name="Ravi A."/>
            <person name="Getino M."/>
            <person name="Pursley I."/>
            <person name="Horton D.L."/>
            <person name="Alikhan N.F."/>
            <person name="Baker D."/>
            <person name="Gharbi K."/>
            <person name="Hall N."/>
            <person name="Watson M."/>
            <person name="Adriaenssens E.M."/>
            <person name="Foster-Nyarko E."/>
            <person name="Jarju S."/>
            <person name="Secka A."/>
            <person name="Antonio M."/>
            <person name="Oren A."/>
            <person name="Chaudhuri R.R."/>
            <person name="La Ragione R."/>
            <person name="Hildebrand F."/>
            <person name="Pallen M.J."/>
        </authorList>
    </citation>
    <scope>NUCLEOTIDE SEQUENCE</scope>
    <source>
        <strain evidence="9">ChiHcolR34-3080</strain>
    </source>
</reference>
<proteinExistence type="inferred from homology"/>
<dbReference type="NCBIfam" id="TIGR00835">
    <property type="entry name" value="agcS"/>
    <property type="match status" value="1"/>
</dbReference>
<dbReference type="GO" id="GO:0005283">
    <property type="term" value="F:amino acid:sodium symporter activity"/>
    <property type="evidence" value="ECO:0007669"/>
    <property type="project" value="InterPro"/>
</dbReference>
<gene>
    <name evidence="9" type="ORF">H9890_07050</name>
</gene>
<keyword evidence="5 8" id="KW-0812">Transmembrane</keyword>
<evidence type="ECO:0000256" key="6">
    <source>
        <dbReference type="ARBA" id="ARBA00022989"/>
    </source>
</evidence>
<evidence type="ECO:0000256" key="1">
    <source>
        <dbReference type="ARBA" id="ARBA00004651"/>
    </source>
</evidence>
<protein>
    <submittedName>
        <fullName evidence="9">Amino acid carrier protein</fullName>
    </submittedName>
</protein>
<dbReference type="AlphaFoldDB" id="A0A9D1TXG6"/>
<accession>A0A9D1TXG6</accession>
<keyword evidence="8" id="KW-0769">Symport</keyword>
<feature type="transmembrane region" description="Helical" evidence="8">
    <location>
        <begin position="399"/>
        <end position="420"/>
    </location>
</feature>
<name>A0A9D1TXG6_9FIRM</name>
<dbReference type="PANTHER" id="PTHR30330">
    <property type="entry name" value="AGSS FAMILY TRANSPORTER, SODIUM-ALANINE"/>
    <property type="match status" value="1"/>
</dbReference>
<evidence type="ECO:0000313" key="10">
    <source>
        <dbReference type="Proteomes" id="UP000823933"/>
    </source>
</evidence>
<dbReference type="Gene3D" id="1.20.1740.10">
    <property type="entry name" value="Amino acid/polyamine transporter I"/>
    <property type="match status" value="1"/>
</dbReference>
<feature type="transmembrane region" description="Helical" evidence="8">
    <location>
        <begin position="222"/>
        <end position="245"/>
    </location>
</feature>
<feature type="transmembrane region" description="Helical" evidence="8">
    <location>
        <begin position="188"/>
        <end position="210"/>
    </location>
</feature>
<keyword evidence="4 8" id="KW-1003">Cell membrane</keyword>
<feature type="transmembrane region" description="Helical" evidence="8">
    <location>
        <begin position="313"/>
        <end position="336"/>
    </location>
</feature>
<evidence type="ECO:0000256" key="7">
    <source>
        <dbReference type="ARBA" id="ARBA00023136"/>
    </source>
</evidence>
<reference evidence="9" key="2">
    <citation type="submission" date="2021-04" db="EMBL/GenBank/DDBJ databases">
        <authorList>
            <person name="Gilroy R."/>
        </authorList>
    </citation>
    <scope>NUCLEOTIDE SEQUENCE</scope>
    <source>
        <strain evidence="9">ChiHcolR34-3080</strain>
    </source>
</reference>
<dbReference type="InterPro" id="IPR001463">
    <property type="entry name" value="Na/Ala_symport"/>
</dbReference>
<feature type="transmembrane region" description="Helical" evidence="8">
    <location>
        <begin position="99"/>
        <end position="116"/>
    </location>
</feature>
<feature type="transmembrane region" description="Helical" evidence="8">
    <location>
        <begin position="12"/>
        <end position="30"/>
    </location>
</feature>
<evidence type="ECO:0000256" key="4">
    <source>
        <dbReference type="ARBA" id="ARBA00022475"/>
    </source>
</evidence>
<organism evidence="9 10">
    <name type="scientific">Candidatus Faecalibacterium intestinigallinarum</name>
    <dbReference type="NCBI Taxonomy" id="2838581"/>
    <lineage>
        <taxon>Bacteria</taxon>
        <taxon>Bacillati</taxon>
        <taxon>Bacillota</taxon>
        <taxon>Clostridia</taxon>
        <taxon>Eubacteriales</taxon>
        <taxon>Oscillospiraceae</taxon>
        <taxon>Faecalibacterium</taxon>
    </lineage>
</organism>
<evidence type="ECO:0000256" key="5">
    <source>
        <dbReference type="ARBA" id="ARBA00022692"/>
    </source>
</evidence>
<keyword evidence="6 8" id="KW-1133">Transmembrane helix</keyword>
<keyword evidence="3 8" id="KW-0813">Transport</keyword>
<dbReference type="PANTHER" id="PTHR30330:SF3">
    <property type="entry name" value="TRANSCRIPTIONAL REGULATOR, LRP FAMILY"/>
    <property type="match status" value="1"/>
</dbReference>
<feature type="transmembrane region" description="Helical" evidence="8">
    <location>
        <begin position="356"/>
        <end position="378"/>
    </location>
</feature>
<dbReference type="GO" id="GO:0005886">
    <property type="term" value="C:plasma membrane"/>
    <property type="evidence" value="ECO:0007669"/>
    <property type="project" value="UniProtKB-SubCell"/>
</dbReference>
<dbReference type="Pfam" id="PF01235">
    <property type="entry name" value="Na_Ala_symp"/>
    <property type="match status" value="1"/>
</dbReference>
<feature type="transmembrane region" description="Helical" evidence="8">
    <location>
        <begin position="426"/>
        <end position="443"/>
    </location>
</feature>
<comment type="subcellular location">
    <subcellularLocation>
        <location evidence="1 8">Cell membrane</location>
        <topology evidence="1 8">Multi-pass membrane protein</topology>
    </subcellularLocation>
</comment>
<evidence type="ECO:0000313" key="9">
    <source>
        <dbReference type="EMBL" id="HIW09139.1"/>
    </source>
</evidence>
<feature type="transmembrane region" description="Helical" evidence="8">
    <location>
        <begin position="257"/>
        <end position="279"/>
    </location>
</feature>
<dbReference type="PROSITE" id="PS00873">
    <property type="entry name" value="NA_ALANINE_SYMP"/>
    <property type="match status" value="1"/>
</dbReference>
<evidence type="ECO:0000256" key="2">
    <source>
        <dbReference type="ARBA" id="ARBA00009261"/>
    </source>
</evidence>
<keyword evidence="7 8" id="KW-0472">Membrane</keyword>
<feature type="transmembrane region" description="Helical" evidence="8">
    <location>
        <begin position="156"/>
        <end position="176"/>
    </location>
</feature>
<sequence length="461" mass="47276">MMQLLDTVNAALWGAPGVGLLAAAGVWLTVRTGFFQLTRLPLWLGQTLGAILRRSPDLAQEEAGSISPLESLCTALGATIGTGSVVGVGAALASGGPGAVFWMWVMALFGMMTAYAENLLGLRYRRFWGDSWHGGPMYYLAAGLGAKPHGRALGRALAGAFALFCLLASFGIGNLTQVNAIAGSLEGAFGLSPALTGTALTAVTALVLLRGMKGVASAAGRLVPLMAAFYLAGTALVILTHASALPAALDSILRGAFGLRAAGGGVVGCGAAAAVRWGFMRGSFSSEAGLGSSAIASGAASTREPARQGMWGIFQVFVSTFLVCTMTALAILTAGLDGSVPPPEMAGAAFSTAMGPLGPGFAAAAMLLFAWSSVLGWSQYGAECWCYLFGPDTLWAYRLAFLALILPGCTAGFAAVWALADTFNGLMMLPNLIGLFALSGEVAEETRRYLRSRKKTAPPPA</sequence>
<dbReference type="Proteomes" id="UP000823933">
    <property type="component" value="Unassembled WGS sequence"/>
</dbReference>
<dbReference type="PRINTS" id="PR00175">
    <property type="entry name" value="NAALASMPORT"/>
</dbReference>
<comment type="similarity">
    <text evidence="2 8">Belongs to the alanine or glycine:cation symporter (AGCS) (TC 2.A.25) family.</text>
</comment>
<comment type="caution">
    <text evidence="9">The sequence shown here is derived from an EMBL/GenBank/DDBJ whole genome shotgun (WGS) entry which is preliminary data.</text>
</comment>